<comment type="caution">
    <text evidence="2">The sequence shown here is derived from an EMBL/GenBank/DDBJ whole genome shotgun (WGS) entry which is preliminary data.</text>
</comment>
<evidence type="ECO:0000313" key="3">
    <source>
        <dbReference type="Proteomes" id="UP000799444"/>
    </source>
</evidence>
<organism evidence="2 3">
    <name type="scientific">Polyplosphaeria fusca</name>
    <dbReference type="NCBI Taxonomy" id="682080"/>
    <lineage>
        <taxon>Eukaryota</taxon>
        <taxon>Fungi</taxon>
        <taxon>Dikarya</taxon>
        <taxon>Ascomycota</taxon>
        <taxon>Pezizomycotina</taxon>
        <taxon>Dothideomycetes</taxon>
        <taxon>Pleosporomycetidae</taxon>
        <taxon>Pleosporales</taxon>
        <taxon>Tetraplosphaeriaceae</taxon>
        <taxon>Polyplosphaeria</taxon>
    </lineage>
</organism>
<feature type="compositionally biased region" description="Basic residues" evidence="1">
    <location>
        <begin position="1"/>
        <end position="12"/>
    </location>
</feature>
<dbReference type="EMBL" id="ML996098">
    <property type="protein sequence ID" value="KAF2740908.1"/>
    <property type="molecule type" value="Genomic_DNA"/>
</dbReference>
<proteinExistence type="predicted"/>
<feature type="region of interest" description="Disordered" evidence="1">
    <location>
        <begin position="1"/>
        <end position="100"/>
    </location>
</feature>
<dbReference type="Proteomes" id="UP000799444">
    <property type="component" value="Unassembled WGS sequence"/>
</dbReference>
<feature type="compositionally biased region" description="Pro residues" evidence="1">
    <location>
        <begin position="27"/>
        <end position="38"/>
    </location>
</feature>
<evidence type="ECO:0000256" key="1">
    <source>
        <dbReference type="SAM" id="MobiDB-lite"/>
    </source>
</evidence>
<sequence>MHNVKNPRRAHIMHSQALVSPSHALPNDPPYRLVPPPRIIVMAPIPNRRHAHSQAPRPPAKDPKSSPAHAPVATTTNQPSHPPSPNLFPILLGHKHVPQQ</sequence>
<keyword evidence="3" id="KW-1185">Reference proteome</keyword>
<gene>
    <name evidence="2" type="ORF">EJ04DRAFT_507365</name>
</gene>
<protein>
    <submittedName>
        <fullName evidence="2">Uncharacterized protein</fullName>
    </submittedName>
</protein>
<evidence type="ECO:0000313" key="2">
    <source>
        <dbReference type="EMBL" id="KAF2740908.1"/>
    </source>
</evidence>
<accession>A0A9P4V919</accession>
<dbReference type="AlphaFoldDB" id="A0A9P4V919"/>
<reference evidence="2" key="1">
    <citation type="journal article" date="2020" name="Stud. Mycol.">
        <title>101 Dothideomycetes genomes: a test case for predicting lifestyles and emergence of pathogens.</title>
        <authorList>
            <person name="Haridas S."/>
            <person name="Albert R."/>
            <person name="Binder M."/>
            <person name="Bloem J."/>
            <person name="Labutti K."/>
            <person name="Salamov A."/>
            <person name="Andreopoulos B."/>
            <person name="Baker S."/>
            <person name="Barry K."/>
            <person name="Bills G."/>
            <person name="Bluhm B."/>
            <person name="Cannon C."/>
            <person name="Castanera R."/>
            <person name="Culley D."/>
            <person name="Daum C."/>
            <person name="Ezra D."/>
            <person name="Gonzalez J."/>
            <person name="Henrissat B."/>
            <person name="Kuo A."/>
            <person name="Liang C."/>
            <person name="Lipzen A."/>
            <person name="Lutzoni F."/>
            <person name="Magnuson J."/>
            <person name="Mondo S."/>
            <person name="Nolan M."/>
            <person name="Ohm R."/>
            <person name="Pangilinan J."/>
            <person name="Park H.-J."/>
            <person name="Ramirez L."/>
            <person name="Alfaro M."/>
            <person name="Sun H."/>
            <person name="Tritt A."/>
            <person name="Yoshinaga Y."/>
            <person name="Zwiers L.-H."/>
            <person name="Turgeon B."/>
            <person name="Goodwin S."/>
            <person name="Spatafora J."/>
            <person name="Crous P."/>
            <person name="Grigoriev I."/>
        </authorList>
    </citation>
    <scope>NUCLEOTIDE SEQUENCE</scope>
    <source>
        <strain evidence="2">CBS 125425</strain>
    </source>
</reference>
<name>A0A9P4V919_9PLEO</name>